<feature type="transmembrane region" description="Helical" evidence="2">
    <location>
        <begin position="41"/>
        <end position="63"/>
    </location>
</feature>
<protein>
    <submittedName>
        <fullName evidence="3">Putative membrane protein</fullName>
    </submittedName>
</protein>
<sequence>MRKRLIVAALVYLPVNAVLFGIKFVSIMTIPALTAHSETLIPIATIATFILAIPIAWYLAPYLQSRAFADMRERAGVSFDHRPGEEKQTVAAPKGAEELGVDQIGGGKDTIKPQRD</sequence>
<keyword evidence="2" id="KW-0472">Membrane</keyword>
<dbReference type="Proteomes" id="UP000050497">
    <property type="component" value="Unassembled WGS sequence"/>
</dbReference>
<dbReference type="EMBL" id="LJSX01000031">
    <property type="protein sequence ID" value="KPQ09266.1"/>
    <property type="molecule type" value="Genomic_DNA"/>
</dbReference>
<evidence type="ECO:0000256" key="1">
    <source>
        <dbReference type="SAM" id="MobiDB-lite"/>
    </source>
</evidence>
<evidence type="ECO:0000313" key="4">
    <source>
        <dbReference type="EMBL" id="SCC82103.1"/>
    </source>
</evidence>
<proteinExistence type="predicted"/>
<evidence type="ECO:0000313" key="5">
    <source>
        <dbReference type="Proteomes" id="UP000050497"/>
    </source>
</evidence>
<feature type="compositionally biased region" description="Basic and acidic residues" evidence="1">
    <location>
        <begin position="79"/>
        <end position="88"/>
    </location>
</feature>
<keyword evidence="2" id="KW-0812">Transmembrane</keyword>
<reference evidence="4 6" key="2">
    <citation type="submission" date="2016-08" db="EMBL/GenBank/DDBJ databases">
        <authorList>
            <person name="Varghese N."/>
            <person name="Submissions Spin"/>
        </authorList>
    </citation>
    <scope>NUCLEOTIDE SEQUENCE [LARGE SCALE GENOMIC DNA]</scope>
    <source>
        <strain evidence="4 6">HL-109</strain>
    </source>
</reference>
<keyword evidence="2" id="KW-1133">Transmembrane helix</keyword>
<dbReference type="AlphaFoldDB" id="A0A0N8KDR4"/>
<dbReference type="EMBL" id="FMBM01000002">
    <property type="protein sequence ID" value="SCC82103.1"/>
    <property type="molecule type" value="Genomic_DNA"/>
</dbReference>
<accession>A0A0N8KDR4</accession>
<comment type="caution">
    <text evidence="3">The sequence shown here is derived from an EMBL/GenBank/DDBJ whole genome shotgun (WGS) entry which is preliminary data.</text>
</comment>
<name>A0A0N8KDR4_9HYPH</name>
<evidence type="ECO:0000313" key="3">
    <source>
        <dbReference type="EMBL" id="KPQ09266.1"/>
    </source>
</evidence>
<keyword evidence="6" id="KW-1185">Reference proteome</keyword>
<dbReference type="Proteomes" id="UP000182800">
    <property type="component" value="Unassembled WGS sequence"/>
</dbReference>
<dbReference type="RefSeq" id="WP_074445661.1">
    <property type="nucleotide sequence ID" value="NZ_FMBM01000002.1"/>
</dbReference>
<gene>
    <name evidence="4" type="ORF">GA0071312_3079</name>
    <name evidence="3" type="ORF">HLUCCO17_15645</name>
</gene>
<reference evidence="3 5" key="1">
    <citation type="submission" date="2015-09" db="EMBL/GenBank/DDBJ databases">
        <title>Identification and resolution of microdiversity through metagenomic sequencing of parallel consortia.</title>
        <authorList>
            <person name="Nelson W.C."/>
            <person name="Romine M.F."/>
            <person name="Lindemann S.R."/>
        </authorList>
    </citation>
    <scope>NUCLEOTIDE SEQUENCE [LARGE SCALE GENOMIC DNA]</scope>
    <source>
        <strain evidence="3">HL-109</strain>
    </source>
</reference>
<evidence type="ECO:0000313" key="6">
    <source>
        <dbReference type="Proteomes" id="UP000182800"/>
    </source>
</evidence>
<evidence type="ECO:0000256" key="2">
    <source>
        <dbReference type="SAM" id="Phobius"/>
    </source>
</evidence>
<feature type="region of interest" description="Disordered" evidence="1">
    <location>
        <begin position="79"/>
        <end position="116"/>
    </location>
</feature>
<organism evidence="3 5">
    <name type="scientific">Saliniramus fredricksonii</name>
    <dbReference type="NCBI Taxonomy" id="1653334"/>
    <lineage>
        <taxon>Bacteria</taxon>
        <taxon>Pseudomonadati</taxon>
        <taxon>Pseudomonadota</taxon>
        <taxon>Alphaproteobacteria</taxon>
        <taxon>Hyphomicrobiales</taxon>
        <taxon>Salinarimonadaceae</taxon>
        <taxon>Saliniramus</taxon>
    </lineage>
</organism>